<dbReference type="InterPro" id="IPR050109">
    <property type="entry name" value="HTH-type_TetR-like_transc_reg"/>
</dbReference>
<keyword evidence="1" id="KW-0805">Transcription regulation</keyword>
<dbReference type="AlphaFoldDB" id="A0A850ETS2"/>
<keyword evidence="3" id="KW-0804">Transcription</keyword>
<sequence>MNTLDQSADHSDKDTKQTILDATVMLIKEEGFQCATLRKIAARAETNLALVNYYYGSKESLMSDAVRVLLSTFDDAFQALEDASLLPQERLKQFLSRYVVNLLRYPGLARQVLEQGPQIMCSPTEYDRYAKILRVKKMHNTLKEITHVEDDNRLQLMMLQLYGAVVIPALITNMPGKREQITPVFNLPALDEQIDTLFEHYFNKYTL</sequence>
<organism evidence="6 7">
    <name type="scientific">Paenibacillus agri</name>
    <dbReference type="NCBI Taxonomy" id="2744309"/>
    <lineage>
        <taxon>Bacteria</taxon>
        <taxon>Bacillati</taxon>
        <taxon>Bacillota</taxon>
        <taxon>Bacilli</taxon>
        <taxon>Bacillales</taxon>
        <taxon>Paenibacillaceae</taxon>
        <taxon>Paenibacillus</taxon>
    </lineage>
</organism>
<dbReference type="PANTHER" id="PTHR30055:SF234">
    <property type="entry name" value="HTH-TYPE TRANSCRIPTIONAL REGULATOR BETI"/>
    <property type="match status" value="1"/>
</dbReference>
<dbReference type="InterPro" id="IPR001647">
    <property type="entry name" value="HTH_TetR"/>
</dbReference>
<feature type="DNA-binding region" description="H-T-H motif" evidence="4">
    <location>
        <begin position="36"/>
        <end position="55"/>
    </location>
</feature>
<evidence type="ECO:0000259" key="5">
    <source>
        <dbReference type="PROSITE" id="PS50977"/>
    </source>
</evidence>
<dbReference type="EMBL" id="JABWCS010000213">
    <property type="protein sequence ID" value="NUU62242.1"/>
    <property type="molecule type" value="Genomic_DNA"/>
</dbReference>
<proteinExistence type="predicted"/>
<evidence type="ECO:0000256" key="1">
    <source>
        <dbReference type="ARBA" id="ARBA00023015"/>
    </source>
</evidence>
<evidence type="ECO:0000256" key="4">
    <source>
        <dbReference type="PROSITE-ProRule" id="PRU00335"/>
    </source>
</evidence>
<evidence type="ECO:0000256" key="2">
    <source>
        <dbReference type="ARBA" id="ARBA00023125"/>
    </source>
</evidence>
<gene>
    <name evidence="6" type="ORF">HPT30_18005</name>
</gene>
<feature type="domain" description="HTH tetR-type" evidence="5">
    <location>
        <begin position="13"/>
        <end position="73"/>
    </location>
</feature>
<dbReference type="Pfam" id="PF00440">
    <property type="entry name" value="TetR_N"/>
    <property type="match status" value="1"/>
</dbReference>
<comment type="caution">
    <text evidence="6">The sequence shown here is derived from an EMBL/GenBank/DDBJ whole genome shotgun (WGS) entry which is preliminary data.</text>
</comment>
<dbReference type="PRINTS" id="PR00455">
    <property type="entry name" value="HTHTETR"/>
</dbReference>
<dbReference type="SUPFAM" id="SSF46689">
    <property type="entry name" value="Homeodomain-like"/>
    <property type="match status" value="1"/>
</dbReference>
<evidence type="ECO:0000313" key="7">
    <source>
        <dbReference type="Proteomes" id="UP000564806"/>
    </source>
</evidence>
<dbReference type="GO" id="GO:0000976">
    <property type="term" value="F:transcription cis-regulatory region binding"/>
    <property type="evidence" value="ECO:0007669"/>
    <property type="project" value="TreeGrafter"/>
</dbReference>
<dbReference type="InterPro" id="IPR009057">
    <property type="entry name" value="Homeodomain-like_sf"/>
</dbReference>
<dbReference type="GO" id="GO:0003700">
    <property type="term" value="F:DNA-binding transcription factor activity"/>
    <property type="evidence" value="ECO:0007669"/>
    <property type="project" value="TreeGrafter"/>
</dbReference>
<keyword evidence="2 4" id="KW-0238">DNA-binding</keyword>
<keyword evidence="7" id="KW-1185">Reference proteome</keyword>
<dbReference type="Proteomes" id="UP000564806">
    <property type="component" value="Unassembled WGS sequence"/>
</dbReference>
<evidence type="ECO:0000256" key="3">
    <source>
        <dbReference type="ARBA" id="ARBA00023163"/>
    </source>
</evidence>
<dbReference type="RefSeq" id="WP_175372729.1">
    <property type="nucleotide sequence ID" value="NZ_JABWCS010000213.1"/>
</dbReference>
<dbReference type="PANTHER" id="PTHR30055">
    <property type="entry name" value="HTH-TYPE TRANSCRIPTIONAL REGULATOR RUTR"/>
    <property type="match status" value="1"/>
</dbReference>
<accession>A0A850ETS2</accession>
<name>A0A850ETS2_9BACL</name>
<dbReference type="PROSITE" id="PS50977">
    <property type="entry name" value="HTH_TETR_2"/>
    <property type="match status" value="1"/>
</dbReference>
<evidence type="ECO:0000313" key="6">
    <source>
        <dbReference type="EMBL" id="NUU62242.1"/>
    </source>
</evidence>
<protein>
    <submittedName>
        <fullName evidence="6">TetR/AcrR family transcriptional regulator</fullName>
    </submittedName>
</protein>
<reference evidence="6" key="1">
    <citation type="submission" date="2020-06" db="EMBL/GenBank/DDBJ databases">
        <title>Paenibacillus sp. nov., isolated from soil.</title>
        <authorList>
            <person name="Seo Y.L."/>
        </authorList>
    </citation>
    <scope>NUCLEOTIDE SEQUENCE [LARGE SCALE GENOMIC DNA]</scope>
    <source>
        <strain evidence="6">JW14</strain>
    </source>
</reference>
<dbReference type="Gene3D" id="1.10.357.10">
    <property type="entry name" value="Tetracycline Repressor, domain 2"/>
    <property type="match status" value="1"/>
</dbReference>